<sequence>MNKQLELDLGWSQGYMGLQYHMEEALEENELDPSSATCNPPIALFSKNYYNQINELNHDKIYDYCFIGSFKTNLKARRWARIFAKKYFTSNSIFINTDNPPNWAILGPFDYTNQNFGFVPKKQKNNQSKQVQYRVVNENIDYFQKMSQSKFVLCPAGDSSWSFRFYECLMCKSIPIVESWHHTYRTKEESDIKYKYILQDRIDQPICYDDYVKENTRIFEKYHMIQNNKK</sequence>
<dbReference type="AlphaFoldDB" id="A0A6C0KPT4"/>
<reference evidence="2" key="1">
    <citation type="journal article" date="2020" name="Nature">
        <title>Giant virus diversity and host interactions through global metagenomics.</title>
        <authorList>
            <person name="Schulz F."/>
            <person name="Roux S."/>
            <person name="Paez-Espino D."/>
            <person name="Jungbluth S."/>
            <person name="Walsh D.A."/>
            <person name="Denef V.J."/>
            <person name="McMahon K.D."/>
            <person name="Konstantinidis K.T."/>
            <person name="Eloe-Fadrosh E.A."/>
            <person name="Kyrpides N.C."/>
            <person name="Woyke T."/>
        </authorList>
    </citation>
    <scope>NUCLEOTIDE SEQUENCE</scope>
    <source>
        <strain evidence="2">GVMAG-S-3300013014-104</strain>
    </source>
</reference>
<dbReference type="EMBL" id="MN740945">
    <property type="protein sequence ID" value="QHU19191.1"/>
    <property type="molecule type" value="Genomic_DNA"/>
</dbReference>
<name>A0A6C0KPT4_9ZZZZ</name>
<dbReference type="InterPro" id="IPR057538">
    <property type="entry name" value="RXYLT1_C"/>
</dbReference>
<proteinExistence type="predicted"/>
<organism evidence="2">
    <name type="scientific">viral metagenome</name>
    <dbReference type="NCBI Taxonomy" id="1070528"/>
    <lineage>
        <taxon>unclassified sequences</taxon>
        <taxon>metagenomes</taxon>
        <taxon>organismal metagenomes</taxon>
    </lineage>
</organism>
<feature type="domain" description="RXYLT1 C-terminal" evidence="1">
    <location>
        <begin position="139"/>
        <end position="229"/>
    </location>
</feature>
<accession>A0A6C0KPT4</accession>
<protein>
    <recommendedName>
        <fullName evidence="1">RXYLT1 C-terminal domain-containing protein</fullName>
    </recommendedName>
</protein>
<evidence type="ECO:0000259" key="1">
    <source>
        <dbReference type="Pfam" id="PF24785"/>
    </source>
</evidence>
<evidence type="ECO:0000313" key="2">
    <source>
        <dbReference type="EMBL" id="QHU19191.1"/>
    </source>
</evidence>
<dbReference type="Pfam" id="PF24785">
    <property type="entry name" value="RXYLT1_C"/>
    <property type="match status" value="1"/>
</dbReference>